<keyword evidence="4" id="KW-1185">Reference proteome</keyword>
<dbReference type="Proteomes" id="UP001159641">
    <property type="component" value="Unassembled WGS sequence"/>
</dbReference>
<name>A0AB34I185_ESCRO</name>
<accession>A0AB34I185</accession>
<organism evidence="3 4">
    <name type="scientific">Eschrichtius robustus</name>
    <name type="common">California gray whale</name>
    <name type="synonym">Eschrichtius gibbosus</name>
    <dbReference type="NCBI Taxonomy" id="9764"/>
    <lineage>
        <taxon>Eukaryota</taxon>
        <taxon>Metazoa</taxon>
        <taxon>Chordata</taxon>
        <taxon>Craniata</taxon>
        <taxon>Vertebrata</taxon>
        <taxon>Euteleostomi</taxon>
        <taxon>Mammalia</taxon>
        <taxon>Eutheria</taxon>
        <taxon>Laurasiatheria</taxon>
        <taxon>Artiodactyla</taxon>
        <taxon>Whippomorpha</taxon>
        <taxon>Cetacea</taxon>
        <taxon>Mysticeti</taxon>
        <taxon>Eschrichtiidae</taxon>
        <taxon>Eschrichtius</taxon>
    </lineage>
</organism>
<dbReference type="AlphaFoldDB" id="A0AB34I185"/>
<sequence>MDSSKESRRLVGLKDWRLLSPFDLARILPVGDPVPALDLGQQLQLKVQRLHDIETENQKLRETLEEYNKEFAEVKNQEVTIKALKEKIREYEQTLKNQAETIALEKEQKLQNDFAEKERKLQETQMSTTSKLEEAEHKVQTLQTALEKTRTELFDLKTKYDEEITANRDSCVCSEKRLLLCSHRASGGAGEWGGGSEQRRPPPRRLLRVGPWYSASLSPITFALGL</sequence>
<gene>
    <name evidence="3" type="ORF">J1605_016594</name>
</gene>
<dbReference type="GO" id="GO:0000981">
    <property type="term" value="F:DNA-binding transcription factor activity, RNA polymerase II-specific"/>
    <property type="evidence" value="ECO:0007669"/>
    <property type="project" value="TreeGrafter"/>
</dbReference>
<evidence type="ECO:0000256" key="2">
    <source>
        <dbReference type="SAM" id="Coils"/>
    </source>
</evidence>
<evidence type="ECO:0000313" key="4">
    <source>
        <dbReference type="Proteomes" id="UP001159641"/>
    </source>
</evidence>
<dbReference type="EMBL" id="JAIQCJ010000020">
    <property type="protein sequence ID" value="KAJ8798791.1"/>
    <property type="molecule type" value="Genomic_DNA"/>
</dbReference>
<reference evidence="3 4" key="1">
    <citation type="submission" date="2022-11" db="EMBL/GenBank/DDBJ databases">
        <title>Whole genome sequence of Eschrichtius robustus ER-17-0199.</title>
        <authorList>
            <person name="Bruniche-Olsen A."/>
            <person name="Black A.N."/>
            <person name="Fields C.J."/>
            <person name="Walden K."/>
            <person name="Dewoody J.A."/>
        </authorList>
    </citation>
    <scope>NUCLEOTIDE SEQUENCE [LARGE SCALE GENOMIC DNA]</scope>
    <source>
        <strain evidence="3">ER-17-0199</strain>
        <tissue evidence="3">Blubber</tissue>
    </source>
</reference>
<keyword evidence="1 2" id="KW-0175">Coiled coil</keyword>
<protein>
    <submittedName>
        <fullName evidence="3">Uncharacterized protein</fullName>
    </submittedName>
</protein>
<feature type="coiled-coil region" evidence="2">
    <location>
        <begin position="43"/>
        <end position="152"/>
    </location>
</feature>
<dbReference type="PANTHER" id="PTHR14043">
    <property type="entry name" value="CCAAT DISPLACEMENT PROTEIN-RELATED"/>
    <property type="match status" value="1"/>
</dbReference>
<evidence type="ECO:0000256" key="1">
    <source>
        <dbReference type="ARBA" id="ARBA00023054"/>
    </source>
</evidence>
<evidence type="ECO:0000313" key="3">
    <source>
        <dbReference type="EMBL" id="KAJ8798791.1"/>
    </source>
</evidence>
<dbReference type="PANTHER" id="PTHR14043:SF4">
    <property type="entry name" value="HOMEOBOX PROTEIN CUT-LIKE 1"/>
    <property type="match status" value="1"/>
</dbReference>
<dbReference type="GO" id="GO:0005634">
    <property type="term" value="C:nucleus"/>
    <property type="evidence" value="ECO:0007669"/>
    <property type="project" value="TreeGrafter"/>
</dbReference>
<dbReference type="GO" id="GO:0000977">
    <property type="term" value="F:RNA polymerase II transcription regulatory region sequence-specific DNA binding"/>
    <property type="evidence" value="ECO:0007669"/>
    <property type="project" value="TreeGrafter"/>
</dbReference>
<comment type="caution">
    <text evidence="3">The sequence shown here is derived from an EMBL/GenBank/DDBJ whole genome shotgun (WGS) entry which is preliminary data.</text>
</comment>
<proteinExistence type="predicted"/>